<keyword evidence="1" id="KW-0812">Transmembrane</keyword>
<feature type="transmembrane region" description="Helical" evidence="1">
    <location>
        <begin position="167"/>
        <end position="192"/>
    </location>
</feature>
<feature type="transmembrane region" description="Helical" evidence="1">
    <location>
        <begin position="75"/>
        <end position="98"/>
    </location>
</feature>
<keyword evidence="1" id="KW-1133">Transmembrane helix</keyword>
<organism evidence="2 3">
    <name type="scientific">Neobacillus pocheonensis</name>
    <dbReference type="NCBI Taxonomy" id="363869"/>
    <lineage>
        <taxon>Bacteria</taxon>
        <taxon>Bacillati</taxon>
        <taxon>Bacillota</taxon>
        <taxon>Bacilli</taxon>
        <taxon>Bacillales</taxon>
        <taxon>Bacillaceae</taxon>
        <taxon>Neobacillus</taxon>
    </lineage>
</organism>
<reference evidence="2 3" key="1">
    <citation type="submission" date="2022-06" db="EMBL/GenBank/DDBJ databases">
        <authorList>
            <person name="Jeon C.O."/>
        </authorList>
    </citation>
    <scope>NUCLEOTIDE SEQUENCE [LARGE SCALE GENOMIC DNA]</scope>
    <source>
        <strain evidence="2 3">KCTC 13943</strain>
    </source>
</reference>
<dbReference type="PIRSF" id="PIRSF033101">
    <property type="entry name" value="UCP033101"/>
    <property type="match status" value="1"/>
</dbReference>
<name>A0ABT0WEX0_9BACI</name>
<feature type="transmembrane region" description="Helical" evidence="1">
    <location>
        <begin position="38"/>
        <end position="63"/>
    </location>
</feature>
<dbReference type="GO" id="GO:0008237">
    <property type="term" value="F:metallopeptidase activity"/>
    <property type="evidence" value="ECO:0007669"/>
    <property type="project" value="UniProtKB-KW"/>
</dbReference>
<dbReference type="InterPro" id="IPR011397">
    <property type="entry name" value="YhfC"/>
</dbReference>
<keyword evidence="3" id="KW-1185">Reference proteome</keyword>
<feature type="transmembrane region" description="Helical" evidence="1">
    <location>
        <begin position="119"/>
        <end position="141"/>
    </location>
</feature>
<evidence type="ECO:0000256" key="1">
    <source>
        <dbReference type="SAM" id="Phobius"/>
    </source>
</evidence>
<sequence>MSFFAMVCSGLEGLIPILAVVFLVILMTKKKSFSFKPFGVGILVFVVFAKALESILHLIVLVGNHTTSAYFGKHPFVFALYAALAAGIFEEVGRYFAFRIMLKRFRQWKDGISYGLGHGGIEALLIGTVASIEAIVFGVLVNSGKFPRDIPATVSSQILILVHQPGYFFLIGMMERLMAICIQIALSLIVLYCVRKRKIVFLFLSIGLHTVTDFVPALYQAHVANLLGVEGTLLILSILSILFIVRSKRFYLN</sequence>
<comment type="caution">
    <text evidence="2">The sequence shown here is derived from an EMBL/GenBank/DDBJ whole genome shotgun (WGS) entry which is preliminary data.</text>
</comment>
<keyword evidence="1" id="KW-0472">Membrane</keyword>
<feature type="transmembrane region" description="Helical" evidence="1">
    <location>
        <begin position="225"/>
        <end position="245"/>
    </location>
</feature>
<gene>
    <name evidence="2" type="ORF">NDK43_23680</name>
</gene>
<keyword evidence="2" id="KW-0645">Protease</keyword>
<evidence type="ECO:0000313" key="2">
    <source>
        <dbReference type="EMBL" id="MCM2534793.1"/>
    </source>
</evidence>
<dbReference type="Proteomes" id="UP001523262">
    <property type="component" value="Unassembled WGS sequence"/>
</dbReference>
<evidence type="ECO:0000313" key="3">
    <source>
        <dbReference type="Proteomes" id="UP001523262"/>
    </source>
</evidence>
<feature type="transmembrane region" description="Helical" evidence="1">
    <location>
        <begin position="6"/>
        <end position="26"/>
    </location>
</feature>
<protein>
    <submittedName>
        <fullName evidence="2">YhfC family intramembrane metalloprotease</fullName>
    </submittedName>
</protein>
<dbReference type="Pfam" id="PF10086">
    <property type="entry name" value="YhfC"/>
    <property type="match status" value="1"/>
</dbReference>
<feature type="transmembrane region" description="Helical" evidence="1">
    <location>
        <begin position="199"/>
        <end position="219"/>
    </location>
</feature>
<keyword evidence="2" id="KW-0482">Metalloprotease</keyword>
<proteinExistence type="predicted"/>
<dbReference type="EMBL" id="JAMQCR010000002">
    <property type="protein sequence ID" value="MCM2534793.1"/>
    <property type="molecule type" value="Genomic_DNA"/>
</dbReference>
<accession>A0ABT0WEX0</accession>
<keyword evidence="2" id="KW-0378">Hydrolase</keyword>